<organism evidence="8 9">
    <name type="scientific">Labrys miyagiensis</name>
    <dbReference type="NCBI Taxonomy" id="346912"/>
    <lineage>
        <taxon>Bacteria</taxon>
        <taxon>Pseudomonadati</taxon>
        <taxon>Pseudomonadota</taxon>
        <taxon>Alphaproteobacteria</taxon>
        <taxon>Hyphomicrobiales</taxon>
        <taxon>Xanthobacteraceae</taxon>
        <taxon>Labrys</taxon>
    </lineage>
</organism>
<dbReference type="SMART" id="SM00382">
    <property type="entry name" value="AAA"/>
    <property type="match status" value="2"/>
</dbReference>
<feature type="domain" description="ABC transporter" evidence="7">
    <location>
        <begin position="260"/>
        <end position="502"/>
    </location>
</feature>
<dbReference type="CDD" id="cd03216">
    <property type="entry name" value="ABC_Carb_Monos_I"/>
    <property type="match status" value="1"/>
</dbReference>
<dbReference type="InterPro" id="IPR050107">
    <property type="entry name" value="ABC_carbohydrate_import_ATPase"/>
</dbReference>
<accession>A0ABQ6CBQ4</accession>
<sequence>MSARESLVVAEVSKVYGATKALTDVSLEIPAGQIVALIGHNGAGKSTLLRLLSGAHTPTTGSISIDGRPVTFQSPSEASAAGIACVYQELSLIDELTVAENLFLGAEKLKGALLDRRTMNREADALCAEYGIPATSTDRVASLSVAHRQLLEVARAIHRDVRYLLLDEPTTALEQKQIEELLAIIRRLARERGVGILLIDHKLDEVFAVADHIVGLANGRIVLSGDATKIGREEVVEAIVGAGHDGKHASGHRGRLVGGEAIGDVVFEARDLAGNGLQGVSLKARAGEVLGIYGLIGSGRSRFLRTVYGAETAPEGGMTLNGKAFAPTEPEQAIAAGIAFLSEERKSDGFIPQMTSIDNVLLPVLDRFVSSGLLRWGLLRKAAIEALTHVPIRGDIRQPITALSGGNQQKVLFARSLLQSPKLLLLDEPTKGVDIGAKAEIYEIIGNFARSGGSVLVVSSEEEELLEIANRILVFRHGACDGIAIPEDELSIAALRRHAWSQAA</sequence>
<dbReference type="InterPro" id="IPR027417">
    <property type="entry name" value="P-loop_NTPase"/>
</dbReference>
<evidence type="ECO:0000256" key="3">
    <source>
        <dbReference type="ARBA" id="ARBA00022597"/>
    </source>
</evidence>
<dbReference type="SUPFAM" id="SSF52540">
    <property type="entry name" value="P-loop containing nucleoside triphosphate hydrolases"/>
    <property type="match status" value="2"/>
</dbReference>
<proteinExistence type="inferred from homology"/>
<keyword evidence="3" id="KW-0762">Sugar transport</keyword>
<dbReference type="PANTHER" id="PTHR43790:SF9">
    <property type="entry name" value="GALACTOFURANOSE TRANSPORTER ATP-BINDING PROTEIN YTFR"/>
    <property type="match status" value="1"/>
</dbReference>
<dbReference type="InterPro" id="IPR017871">
    <property type="entry name" value="ABC_transporter-like_CS"/>
</dbReference>
<comment type="similarity">
    <text evidence="1">Belongs to the ABC transporter superfamily.</text>
</comment>
<evidence type="ECO:0000259" key="7">
    <source>
        <dbReference type="PROSITE" id="PS50893"/>
    </source>
</evidence>
<dbReference type="InterPro" id="IPR003593">
    <property type="entry name" value="AAA+_ATPase"/>
</dbReference>
<feature type="domain" description="ABC transporter" evidence="7">
    <location>
        <begin position="7"/>
        <end position="243"/>
    </location>
</feature>
<dbReference type="EMBL" id="BSPC01000004">
    <property type="protein sequence ID" value="GLS17077.1"/>
    <property type="molecule type" value="Genomic_DNA"/>
</dbReference>
<keyword evidence="4" id="KW-0677">Repeat</keyword>
<gene>
    <name evidence="8" type="primary">rbsA_1</name>
    <name evidence="8" type="ORF">GCM10007874_00920</name>
</gene>
<dbReference type="InterPro" id="IPR003439">
    <property type="entry name" value="ABC_transporter-like_ATP-bd"/>
</dbReference>
<dbReference type="Gene3D" id="3.40.50.300">
    <property type="entry name" value="P-loop containing nucleotide triphosphate hydrolases"/>
    <property type="match status" value="2"/>
</dbReference>
<evidence type="ECO:0000256" key="4">
    <source>
        <dbReference type="ARBA" id="ARBA00022737"/>
    </source>
</evidence>
<keyword evidence="9" id="KW-1185">Reference proteome</keyword>
<keyword evidence="6 8" id="KW-0067">ATP-binding</keyword>
<evidence type="ECO:0000313" key="9">
    <source>
        <dbReference type="Proteomes" id="UP001156882"/>
    </source>
</evidence>
<evidence type="ECO:0000256" key="1">
    <source>
        <dbReference type="ARBA" id="ARBA00005417"/>
    </source>
</evidence>
<dbReference type="Pfam" id="PF00005">
    <property type="entry name" value="ABC_tran"/>
    <property type="match status" value="2"/>
</dbReference>
<reference evidence="9" key="1">
    <citation type="journal article" date="2019" name="Int. J. Syst. Evol. Microbiol.">
        <title>The Global Catalogue of Microorganisms (GCM) 10K type strain sequencing project: providing services to taxonomists for standard genome sequencing and annotation.</title>
        <authorList>
            <consortium name="The Broad Institute Genomics Platform"/>
            <consortium name="The Broad Institute Genome Sequencing Center for Infectious Disease"/>
            <person name="Wu L."/>
            <person name="Ma J."/>
        </authorList>
    </citation>
    <scope>NUCLEOTIDE SEQUENCE [LARGE SCALE GENOMIC DNA]</scope>
    <source>
        <strain evidence="9">NBRC 101365</strain>
    </source>
</reference>
<name>A0ABQ6CBQ4_9HYPH</name>
<dbReference type="PANTHER" id="PTHR43790">
    <property type="entry name" value="CARBOHYDRATE TRANSPORT ATP-BINDING PROTEIN MG119-RELATED"/>
    <property type="match status" value="1"/>
</dbReference>
<keyword evidence="2" id="KW-0813">Transport</keyword>
<dbReference type="PROSITE" id="PS00211">
    <property type="entry name" value="ABC_TRANSPORTER_1"/>
    <property type="match status" value="1"/>
</dbReference>
<protein>
    <submittedName>
        <fullName evidence="8">Ribose import ATP-binding protein RbsA</fullName>
    </submittedName>
</protein>
<dbReference type="GO" id="GO:0005524">
    <property type="term" value="F:ATP binding"/>
    <property type="evidence" value="ECO:0007669"/>
    <property type="project" value="UniProtKB-KW"/>
</dbReference>
<comment type="caution">
    <text evidence="8">The sequence shown here is derived from an EMBL/GenBank/DDBJ whole genome shotgun (WGS) entry which is preliminary data.</text>
</comment>
<evidence type="ECO:0000256" key="2">
    <source>
        <dbReference type="ARBA" id="ARBA00022448"/>
    </source>
</evidence>
<evidence type="ECO:0000313" key="8">
    <source>
        <dbReference type="EMBL" id="GLS17077.1"/>
    </source>
</evidence>
<evidence type="ECO:0000256" key="6">
    <source>
        <dbReference type="ARBA" id="ARBA00022840"/>
    </source>
</evidence>
<dbReference type="PROSITE" id="PS50893">
    <property type="entry name" value="ABC_TRANSPORTER_2"/>
    <property type="match status" value="2"/>
</dbReference>
<evidence type="ECO:0000256" key="5">
    <source>
        <dbReference type="ARBA" id="ARBA00022741"/>
    </source>
</evidence>
<dbReference type="Proteomes" id="UP001156882">
    <property type="component" value="Unassembled WGS sequence"/>
</dbReference>
<keyword evidence="5" id="KW-0547">Nucleotide-binding</keyword>